<dbReference type="Gene3D" id="3.40.50.720">
    <property type="entry name" value="NAD(P)-binding Rossmann-like Domain"/>
    <property type="match status" value="1"/>
</dbReference>
<evidence type="ECO:0000313" key="2">
    <source>
        <dbReference type="EMBL" id="WHY88283.1"/>
    </source>
</evidence>
<dbReference type="PANTHER" id="PTHR11695:SF648">
    <property type="entry name" value="ZINC-BINDING OXIDOREDUCTASE"/>
    <property type="match status" value="1"/>
</dbReference>
<evidence type="ECO:0000259" key="1">
    <source>
        <dbReference type="SMART" id="SM00829"/>
    </source>
</evidence>
<dbReference type="InterPro" id="IPR050700">
    <property type="entry name" value="YIM1/Zinc_Alcohol_DH_Fams"/>
</dbReference>
<dbReference type="PROSITE" id="PS01162">
    <property type="entry name" value="QOR_ZETA_CRYSTAL"/>
    <property type="match status" value="1"/>
</dbReference>
<dbReference type="Pfam" id="PF08240">
    <property type="entry name" value="ADH_N"/>
    <property type="match status" value="1"/>
</dbReference>
<dbReference type="RefSeq" id="WP_066085849.1">
    <property type="nucleotide sequence ID" value="NZ_CP126114.1"/>
</dbReference>
<dbReference type="InterPro" id="IPR036291">
    <property type="entry name" value="NAD(P)-bd_dom_sf"/>
</dbReference>
<dbReference type="InterPro" id="IPR002364">
    <property type="entry name" value="Quin_OxRdtase/zeta-crystal_CS"/>
</dbReference>
<dbReference type="Pfam" id="PF13602">
    <property type="entry name" value="ADH_zinc_N_2"/>
    <property type="match status" value="1"/>
</dbReference>
<proteinExistence type="predicted"/>
<sequence>MKAMVYDKYGTTDVLTLKEVEIPTPQDNEVLVKVHAVSVNSWDWDLLRGKPFLARMGGMLKPKYKILGADIAGRVEAIGRNVKHLQQEDEVFGDISWCGWGGFAEYVCIHEEALSIKPASMTFEQAAAIPQAAVLALQGLRNKGQLQEGQTVLINGAGGGVGTFALQIAKLHGAEVTCVDSAIKLDMLKSLGADHVIDYTQEDFSQNGLFYDLILDVVGTRSIFDYKRSLNPKGKYVMVGGSLSLIFQLLLLGPLISKTERKNMAILVHKPNKDDQNILKNLFVSGKLAPVIDRRYSLSQVEEAIRYLGEGHVKGKVVISVE</sequence>
<protein>
    <submittedName>
        <fullName evidence="2">NAD(P)-dependent alcohol dehydrogenase</fullName>
    </submittedName>
</protein>
<accession>A0AA95MV67</accession>
<dbReference type="InterPro" id="IPR013154">
    <property type="entry name" value="ADH-like_N"/>
</dbReference>
<organism evidence="2 3">
    <name type="scientific">Neobacillus novalis</name>
    <dbReference type="NCBI Taxonomy" id="220687"/>
    <lineage>
        <taxon>Bacteria</taxon>
        <taxon>Bacillati</taxon>
        <taxon>Bacillota</taxon>
        <taxon>Bacilli</taxon>
        <taxon>Bacillales</taxon>
        <taxon>Bacillaceae</taxon>
        <taxon>Neobacillus</taxon>
    </lineage>
</organism>
<feature type="domain" description="Enoyl reductase (ER)" evidence="1">
    <location>
        <begin position="10"/>
        <end position="319"/>
    </location>
</feature>
<dbReference type="PANTHER" id="PTHR11695">
    <property type="entry name" value="ALCOHOL DEHYDROGENASE RELATED"/>
    <property type="match status" value="1"/>
</dbReference>
<dbReference type="SUPFAM" id="SSF51735">
    <property type="entry name" value="NAD(P)-binding Rossmann-fold domains"/>
    <property type="match status" value="1"/>
</dbReference>
<dbReference type="AlphaFoldDB" id="A0AA95MV67"/>
<gene>
    <name evidence="2" type="ORF">QNH39_10790</name>
</gene>
<dbReference type="Proteomes" id="UP001178288">
    <property type="component" value="Chromosome"/>
</dbReference>
<dbReference type="CDD" id="cd08267">
    <property type="entry name" value="MDR1"/>
    <property type="match status" value="1"/>
</dbReference>
<evidence type="ECO:0000313" key="3">
    <source>
        <dbReference type="Proteomes" id="UP001178288"/>
    </source>
</evidence>
<dbReference type="GO" id="GO:0016491">
    <property type="term" value="F:oxidoreductase activity"/>
    <property type="evidence" value="ECO:0007669"/>
    <property type="project" value="InterPro"/>
</dbReference>
<dbReference type="InterPro" id="IPR011032">
    <property type="entry name" value="GroES-like_sf"/>
</dbReference>
<dbReference type="KEGG" id="nnv:QNH39_10790"/>
<keyword evidence="3" id="KW-1185">Reference proteome</keyword>
<dbReference type="SUPFAM" id="SSF50129">
    <property type="entry name" value="GroES-like"/>
    <property type="match status" value="1"/>
</dbReference>
<name>A0AA95MV67_9BACI</name>
<dbReference type="SMART" id="SM00829">
    <property type="entry name" value="PKS_ER"/>
    <property type="match status" value="1"/>
</dbReference>
<dbReference type="EMBL" id="CP126114">
    <property type="protein sequence ID" value="WHY88283.1"/>
    <property type="molecule type" value="Genomic_DNA"/>
</dbReference>
<reference evidence="2" key="1">
    <citation type="submission" date="2023-05" db="EMBL/GenBank/DDBJ databases">
        <title>Comparative genomics of Bacillaceae isolates and their secondary metabolite potential.</title>
        <authorList>
            <person name="Song L."/>
            <person name="Nielsen L.J."/>
            <person name="Mohite O."/>
            <person name="Xu X."/>
            <person name="Weber T."/>
            <person name="Kovacs A.T."/>
        </authorList>
    </citation>
    <scope>NUCLEOTIDE SEQUENCE</scope>
    <source>
        <strain evidence="2">XLM17</strain>
    </source>
</reference>
<dbReference type="GO" id="GO:0008270">
    <property type="term" value="F:zinc ion binding"/>
    <property type="evidence" value="ECO:0007669"/>
    <property type="project" value="InterPro"/>
</dbReference>
<dbReference type="Gene3D" id="3.90.180.10">
    <property type="entry name" value="Medium-chain alcohol dehydrogenases, catalytic domain"/>
    <property type="match status" value="1"/>
</dbReference>
<dbReference type="InterPro" id="IPR020843">
    <property type="entry name" value="ER"/>
</dbReference>